<proteinExistence type="predicted"/>
<dbReference type="EMBL" id="GBXM01073955">
    <property type="protein sequence ID" value="JAH34622.1"/>
    <property type="molecule type" value="Transcribed_RNA"/>
</dbReference>
<sequence length="53" mass="6116">MAKPCTKLSRALYCKHRSHGSAVFRRRPRKLPDRHRRIVRSAGSVVFLVGPFI</sequence>
<protein>
    <submittedName>
        <fullName evidence="1">Uncharacterized protein</fullName>
    </submittedName>
</protein>
<name>A0A0E9S0B0_ANGAN</name>
<dbReference type="AlphaFoldDB" id="A0A0E9S0B0"/>
<reference evidence="1" key="1">
    <citation type="submission" date="2014-11" db="EMBL/GenBank/DDBJ databases">
        <authorList>
            <person name="Amaro Gonzalez C."/>
        </authorList>
    </citation>
    <scope>NUCLEOTIDE SEQUENCE</scope>
</reference>
<reference evidence="1" key="2">
    <citation type="journal article" date="2015" name="Fish Shellfish Immunol.">
        <title>Early steps in the European eel (Anguilla anguilla)-Vibrio vulnificus interaction in the gills: Role of the RtxA13 toxin.</title>
        <authorList>
            <person name="Callol A."/>
            <person name="Pajuelo D."/>
            <person name="Ebbesson L."/>
            <person name="Teles M."/>
            <person name="MacKenzie S."/>
            <person name="Amaro C."/>
        </authorList>
    </citation>
    <scope>NUCLEOTIDE SEQUENCE</scope>
</reference>
<evidence type="ECO:0000313" key="1">
    <source>
        <dbReference type="EMBL" id="JAH34622.1"/>
    </source>
</evidence>
<organism evidence="1">
    <name type="scientific">Anguilla anguilla</name>
    <name type="common">European freshwater eel</name>
    <name type="synonym">Muraena anguilla</name>
    <dbReference type="NCBI Taxonomy" id="7936"/>
    <lineage>
        <taxon>Eukaryota</taxon>
        <taxon>Metazoa</taxon>
        <taxon>Chordata</taxon>
        <taxon>Craniata</taxon>
        <taxon>Vertebrata</taxon>
        <taxon>Euteleostomi</taxon>
        <taxon>Actinopterygii</taxon>
        <taxon>Neopterygii</taxon>
        <taxon>Teleostei</taxon>
        <taxon>Anguilliformes</taxon>
        <taxon>Anguillidae</taxon>
        <taxon>Anguilla</taxon>
    </lineage>
</organism>
<accession>A0A0E9S0B0</accession>